<dbReference type="InterPro" id="IPR036736">
    <property type="entry name" value="ACP-like_sf"/>
</dbReference>
<accession>A0AAX3ENJ7</accession>
<dbReference type="Gene3D" id="1.10.1200.10">
    <property type="entry name" value="ACP-like"/>
    <property type="match status" value="1"/>
</dbReference>
<keyword evidence="3" id="KW-1185">Reference proteome</keyword>
<evidence type="ECO:0000259" key="1">
    <source>
        <dbReference type="PROSITE" id="PS50075"/>
    </source>
</evidence>
<reference evidence="2" key="1">
    <citation type="submission" date="2022-07" db="EMBL/GenBank/DDBJ databases">
        <authorList>
            <person name="Wu T."/>
        </authorList>
    </citation>
    <scope>NUCLEOTIDE SEQUENCE</scope>
    <source>
        <strain evidence="2">SD-1</strain>
    </source>
</reference>
<dbReference type="PROSITE" id="PS50075">
    <property type="entry name" value="CARRIER"/>
    <property type="match status" value="1"/>
</dbReference>
<proteinExistence type="predicted"/>
<protein>
    <submittedName>
        <fullName evidence="2">Phosphopantetheine-binding protein</fullName>
    </submittedName>
</protein>
<sequence length="84" mass="9069">MTHDEARDAVQAALGVVAPDIDLDEVEGRSRLRQDLELDSLDFLRLVETLDVQTGVNIPESDYPKVGTVDGLIDYLASGGAGDR</sequence>
<organism evidence="2 3">
    <name type="scientific">Paenarthrobacter ureafaciens</name>
    <dbReference type="NCBI Taxonomy" id="37931"/>
    <lineage>
        <taxon>Bacteria</taxon>
        <taxon>Bacillati</taxon>
        <taxon>Actinomycetota</taxon>
        <taxon>Actinomycetes</taxon>
        <taxon>Micrococcales</taxon>
        <taxon>Micrococcaceae</taxon>
        <taxon>Paenarthrobacter</taxon>
    </lineage>
</organism>
<gene>
    <name evidence="2" type="ORF">NL394_09635</name>
</gene>
<evidence type="ECO:0000313" key="2">
    <source>
        <dbReference type="EMBL" id="UYV99434.1"/>
    </source>
</evidence>
<dbReference type="InterPro" id="IPR009081">
    <property type="entry name" value="PP-bd_ACP"/>
</dbReference>
<dbReference type="Pfam" id="PF00550">
    <property type="entry name" value="PP-binding"/>
    <property type="match status" value="1"/>
</dbReference>
<dbReference type="Proteomes" id="UP001163293">
    <property type="component" value="Chromosome"/>
</dbReference>
<dbReference type="EMBL" id="CP101185">
    <property type="protein sequence ID" value="UYV99434.1"/>
    <property type="molecule type" value="Genomic_DNA"/>
</dbReference>
<name>A0AAX3ENJ7_PAEUR</name>
<feature type="domain" description="Carrier" evidence="1">
    <location>
        <begin position="1"/>
        <end position="80"/>
    </location>
</feature>
<evidence type="ECO:0000313" key="3">
    <source>
        <dbReference type="Proteomes" id="UP001163293"/>
    </source>
</evidence>
<dbReference type="SUPFAM" id="SSF47336">
    <property type="entry name" value="ACP-like"/>
    <property type="match status" value="1"/>
</dbReference>
<dbReference type="AlphaFoldDB" id="A0AAX3ENJ7"/>
<dbReference type="RefSeq" id="WP_069696460.1">
    <property type="nucleotide sequence ID" value="NZ_CP043010.1"/>
</dbReference>